<sequence>MANTWNMVWLQQRRGPPPKDPFFSLTEVGMTSPRLRDNQLSPSMEKTVEHLCRPTKASAAKMVESPWMKRLYIPSYMESGKYQWDQMTLLEDCKKCTWTDEGTVKQGKKI</sequence>
<gene>
    <name evidence="1" type="ORF">LSH36_458g02070</name>
</gene>
<dbReference type="Proteomes" id="UP001208570">
    <property type="component" value="Unassembled WGS sequence"/>
</dbReference>
<proteinExistence type="predicted"/>
<name>A0AAD9J9T2_9ANNE</name>
<accession>A0AAD9J9T2</accession>
<keyword evidence="2" id="KW-1185">Reference proteome</keyword>
<organism evidence="1 2">
    <name type="scientific">Paralvinella palmiformis</name>
    <dbReference type="NCBI Taxonomy" id="53620"/>
    <lineage>
        <taxon>Eukaryota</taxon>
        <taxon>Metazoa</taxon>
        <taxon>Spiralia</taxon>
        <taxon>Lophotrochozoa</taxon>
        <taxon>Annelida</taxon>
        <taxon>Polychaeta</taxon>
        <taxon>Sedentaria</taxon>
        <taxon>Canalipalpata</taxon>
        <taxon>Terebellida</taxon>
        <taxon>Terebelliformia</taxon>
        <taxon>Alvinellidae</taxon>
        <taxon>Paralvinella</taxon>
    </lineage>
</organism>
<protein>
    <submittedName>
        <fullName evidence="1">Uncharacterized protein</fullName>
    </submittedName>
</protein>
<dbReference type="AlphaFoldDB" id="A0AAD9J9T2"/>
<evidence type="ECO:0000313" key="1">
    <source>
        <dbReference type="EMBL" id="KAK2149262.1"/>
    </source>
</evidence>
<evidence type="ECO:0000313" key="2">
    <source>
        <dbReference type="Proteomes" id="UP001208570"/>
    </source>
</evidence>
<dbReference type="EMBL" id="JAODUP010000458">
    <property type="protein sequence ID" value="KAK2149262.1"/>
    <property type="molecule type" value="Genomic_DNA"/>
</dbReference>
<reference evidence="1" key="1">
    <citation type="journal article" date="2023" name="Mol. Biol. Evol.">
        <title>Third-Generation Sequencing Reveals the Adaptive Role of the Epigenome in Three Deep-Sea Polychaetes.</title>
        <authorList>
            <person name="Perez M."/>
            <person name="Aroh O."/>
            <person name="Sun Y."/>
            <person name="Lan Y."/>
            <person name="Juniper S.K."/>
            <person name="Young C.R."/>
            <person name="Angers B."/>
            <person name="Qian P.Y."/>
        </authorList>
    </citation>
    <scope>NUCLEOTIDE SEQUENCE</scope>
    <source>
        <strain evidence="1">P08H-3</strain>
    </source>
</reference>
<comment type="caution">
    <text evidence="1">The sequence shown here is derived from an EMBL/GenBank/DDBJ whole genome shotgun (WGS) entry which is preliminary data.</text>
</comment>